<dbReference type="InterPro" id="IPR029063">
    <property type="entry name" value="SAM-dependent_MTases_sf"/>
</dbReference>
<reference evidence="5" key="1">
    <citation type="submission" date="2020-05" db="EMBL/GenBank/DDBJ databases">
        <authorList>
            <person name="Chiriac C."/>
            <person name="Salcher M."/>
            <person name="Ghai R."/>
            <person name="Kavagutti S V."/>
        </authorList>
    </citation>
    <scope>NUCLEOTIDE SEQUENCE</scope>
</reference>
<dbReference type="AlphaFoldDB" id="A0A6J6XMA1"/>
<dbReference type="SUPFAM" id="SSF53335">
    <property type="entry name" value="S-adenosyl-L-methionine-dependent methyltransferases"/>
    <property type="match status" value="1"/>
</dbReference>
<evidence type="ECO:0000256" key="4">
    <source>
        <dbReference type="ARBA" id="ARBA00023128"/>
    </source>
</evidence>
<keyword evidence="4" id="KW-0496">Mitochondrion</keyword>
<evidence type="ECO:0000313" key="5">
    <source>
        <dbReference type="EMBL" id="CAB4797942.1"/>
    </source>
</evidence>
<dbReference type="PANTHER" id="PTHR12049:SF7">
    <property type="entry name" value="PROTEIN ARGININE METHYLTRANSFERASE NDUFAF7, MITOCHONDRIAL"/>
    <property type="match status" value="1"/>
</dbReference>
<evidence type="ECO:0000256" key="1">
    <source>
        <dbReference type="ARBA" id="ARBA00004173"/>
    </source>
</evidence>
<proteinExistence type="predicted"/>
<protein>
    <submittedName>
        <fullName evidence="5">Unannotated protein</fullName>
    </submittedName>
</protein>
<organism evidence="5">
    <name type="scientific">freshwater metagenome</name>
    <dbReference type="NCBI Taxonomy" id="449393"/>
    <lineage>
        <taxon>unclassified sequences</taxon>
        <taxon>metagenomes</taxon>
        <taxon>ecological metagenomes</taxon>
    </lineage>
</organism>
<comment type="subcellular location">
    <subcellularLocation>
        <location evidence="1">Mitochondrion</location>
    </subcellularLocation>
</comment>
<dbReference type="GO" id="GO:0035243">
    <property type="term" value="F:protein-arginine omega-N symmetric methyltransferase activity"/>
    <property type="evidence" value="ECO:0007669"/>
    <property type="project" value="TreeGrafter"/>
</dbReference>
<sequence>MEPWVKAWTRSANTFYSGQWPADHFATAPSHSTAVAEGLVHHLTDVIEHLHDGGYFGVIDVCEVGGGDGTLMTQVLDIAGQQHPAVAFRAKVIELRPRPPQLASTIEWIHGPMHTHLPESIRGLVFAHEVLDDVPLTLAQYDESLTLRQVMVNAATGDEELGEPISANDREWVSRWWPHQSVGGRVEIGTARDQAWAAIASTVSTGIAIAIDYAHTQEQRSLGSLALGTLTGFRDGYRCQPVPDGSMNITAHVALDACAFAAEQACAPLPVTTVLVSQRDALGVLDRSAAPPQSPHEALVAIAQHSQRELARDSSSFGAFTWLIHHIGMGR</sequence>
<gene>
    <name evidence="5" type="ORF">UFOPK3024_00426</name>
</gene>
<dbReference type="PANTHER" id="PTHR12049">
    <property type="entry name" value="PROTEIN ARGININE METHYLTRANSFERASE NDUFAF7, MITOCHONDRIAL"/>
    <property type="match status" value="1"/>
</dbReference>
<dbReference type="InterPro" id="IPR003788">
    <property type="entry name" value="NDUFAF7"/>
</dbReference>
<dbReference type="Pfam" id="PF02636">
    <property type="entry name" value="Methyltransf_28"/>
    <property type="match status" value="1"/>
</dbReference>
<keyword evidence="3" id="KW-0808">Transferase</keyword>
<dbReference type="InterPro" id="IPR038375">
    <property type="entry name" value="NDUFAF7_sf"/>
</dbReference>
<dbReference type="GO" id="GO:0005739">
    <property type="term" value="C:mitochondrion"/>
    <property type="evidence" value="ECO:0007669"/>
    <property type="project" value="UniProtKB-SubCell"/>
</dbReference>
<dbReference type="GO" id="GO:0032259">
    <property type="term" value="P:methylation"/>
    <property type="evidence" value="ECO:0007669"/>
    <property type="project" value="UniProtKB-KW"/>
</dbReference>
<dbReference type="Gene3D" id="3.40.50.12710">
    <property type="match status" value="1"/>
</dbReference>
<accession>A0A6J6XMA1</accession>
<evidence type="ECO:0000256" key="3">
    <source>
        <dbReference type="ARBA" id="ARBA00022679"/>
    </source>
</evidence>
<name>A0A6J6XMA1_9ZZZZ</name>
<dbReference type="EMBL" id="CAFAAK010000068">
    <property type="protein sequence ID" value="CAB4797942.1"/>
    <property type="molecule type" value="Genomic_DNA"/>
</dbReference>
<keyword evidence="2" id="KW-0489">Methyltransferase</keyword>
<evidence type="ECO:0000256" key="2">
    <source>
        <dbReference type="ARBA" id="ARBA00022603"/>
    </source>
</evidence>